<gene>
    <name evidence="1" type="ORF">METZ01_LOCUS389587</name>
</gene>
<reference evidence="1" key="1">
    <citation type="submission" date="2018-05" db="EMBL/GenBank/DDBJ databases">
        <authorList>
            <person name="Lanie J.A."/>
            <person name="Ng W.-L."/>
            <person name="Kazmierczak K.M."/>
            <person name="Andrzejewski T.M."/>
            <person name="Davidsen T.M."/>
            <person name="Wayne K.J."/>
            <person name="Tettelin H."/>
            <person name="Glass J.I."/>
            <person name="Rusch D."/>
            <person name="Podicherti R."/>
            <person name="Tsui H.-C.T."/>
            <person name="Winkler M.E."/>
        </authorList>
    </citation>
    <scope>NUCLEOTIDE SEQUENCE</scope>
</reference>
<sequence>MNNILAALIFLALVVVPPAFGGVKTHTLTVEERLERIEHINVTAEKKIKKDR</sequence>
<proteinExistence type="predicted"/>
<protein>
    <submittedName>
        <fullName evidence="1">Uncharacterized protein</fullName>
    </submittedName>
</protein>
<dbReference type="AlphaFoldDB" id="A0A382UR41"/>
<feature type="non-terminal residue" evidence="1">
    <location>
        <position position="52"/>
    </location>
</feature>
<name>A0A382UR41_9ZZZZ</name>
<evidence type="ECO:0000313" key="1">
    <source>
        <dbReference type="EMBL" id="SVD36733.1"/>
    </source>
</evidence>
<accession>A0A382UR41</accession>
<dbReference type="EMBL" id="UINC01146163">
    <property type="protein sequence ID" value="SVD36733.1"/>
    <property type="molecule type" value="Genomic_DNA"/>
</dbReference>
<organism evidence="1">
    <name type="scientific">marine metagenome</name>
    <dbReference type="NCBI Taxonomy" id="408172"/>
    <lineage>
        <taxon>unclassified sequences</taxon>
        <taxon>metagenomes</taxon>
        <taxon>ecological metagenomes</taxon>
    </lineage>
</organism>